<dbReference type="GO" id="GO:0008104">
    <property type="term" value="P:intracellular protein localization"/>
    <property type="evidence" value="ECO:0007669"/>
    <property type="project" value="TreeGrafter"/>
</dbReference>
<accession>A0A2P6VGR5</accession>
<evidence type="ECO:0000313" key="8">
    <source>
        <dbReference type="EMBL" id="PSC73285.1"/>
    </source>
</evidence>
<keyword evidence="3 7" id="KW-0812">Transmembrane</keyword>
<name>A0A2P6VGR5_9CHLO</name>
<evidence type="ECO:0000313" key="9">
    <source>
        <dbReference type="Proteomes" id="UP000239649"/>
    </source>
</evidence>
<keyword evidence="4 7" id="KW-1133">Transmembrane helix</keyword>
<dbReference type="Pfam" id="PF14778">
    <property type="entry name" value="ODR4-like"/>
    <property type="match status" value="1"/>
</dbReference>
<comment type="caution">
    <text evidence="8">The sequence shown here is derived from an EMBL/GenBank/DDBJ whole genome shotgun (WGS) entry which is preliminary data.</text>
</comment>
<sequence length="406" mass="39743">MVERLLPGGLDVVGFYLLCPSAAFAGGAGAVSYLAEAAGKEGLAAGLPSLLLLHMDSVSGAMALRELPAGLRGAAPRPAELRTAPVLDQLVTVTSRYPLQLDLPVASGKQELQAAFQAAVDAAVQRLGGAQGLVGGAVASGDVQLGDLAAAAGAAAGPVPVELLLQPPASLAFCTAGGGKAGGGLQQGRAEARILGAASLSGVLDCRACVHRREPAAAAVQGLCADVRRSLQARLDALLDAAEQEQEAAAAELEQQQRQARAAGGAIGGAAAAAAPPPHPLFATAGAPGKLVAVALPRRAFVASSAAGGLPFCDYLFEGESSQAMLGRLQMLLPWPQLAGAAVECLEAAAPPGAAARPGSAGGFARGGAGGSGGSGRAAVLPCMLVTAGSVAAAALALAVGYMSLQ</sequence>
<dbReference type="STRING" id="554055.A0A2P6VGR5"/>
<reference evidence="8 9" key="1">
    <citation type="journal article" date="2018" name="Plant J.">
        <title>Genome sequences of Chlorella sorokiniana UTEX 1602 and Micractinium conductrix SAG 241.80: implications to maltose excretion by a green alga.</title>
        <authorList>
            <person name="Arriola M.B."/>
            <person name="Velmurugan N."/>
            <person name="Zhang Y."/>
            <person name="Plunkett M.H."/>
            <person name="Hondzo H."/>
            <person name="Barney B.M."/>
        </authorList>
    </citation>
    <scope>NUCLEOTIDE SEQUENCE [LARGE SCALE GENOMIC DNA]</scope>
    <source>
        <strain evidence="8 9">SAG 241.80</strain>
    </source>
</reference>
<keyword evidence="9" id="KW-1185">Reference proteome</keyword>
<dbReference type="AlphaFoldDB" id="A0A2P6VGR5"/>
<evidence type="ECO:0000256" key="2">
    <source>
        <dbReference type="ARBA" id="ARBA00010131"/>
    </source>
</evidence>
<dbReference type="InterPro" id="IPR029454">
    <property type="entry name" value="ODR-4-like"/>
</dbReference>
<evidence type="ECO:0000256" key="5">
    <source>
        <dbReference type="ARBA" id="ARBA00023136"/>
    </source>
</evidence>
<dbReference type="EMBL" id="LHPF02000007">
    <property type="protein sequence ID" value="PSC73285.1"/>
    <property type="molecule type" value="Genomic_DNA"/>
</dbReference>
<protein>
    <submittedName>
        <fullName evidence="8">Odr-4-like protein isoform X1</fullName>
    </submittedName>
</protein>
<evidence type="ECO:0000256" key="4">
    <source>
        <dbReference type="ARBA" id="ARBA00022989"/>
    </source>
</evidence>
<gene>
    <name evidence="8" type="ORF">C2E20_3467</name>
</gene>
<organism evidence="8 9">
    <name type="scientific">Micractinium conductrix</name>
    <dbReference type="NCBI Taxonomy" id="554055"/>
    <lineage>
        <taxon>Eukaryota</taxon>
        <taxon>Viridiplantae</taxon>
        <taxon>Chlorophyta</taxon>
        <taxon>core chlorophytes</taxon>
        <taxon>Trebouxiophyceae</taxon>
        <taxon>Chlorellales</taxon>
        <taxon>Chlorellaceae</taxon>
        <taxon>Chlorella clade</taxon>
        <taxon>Micractinium</taxon>
    </lineage>
</organism>
<dbReference type="Proteomes" id="UP000239649">
    <property type="component" value="Unassembled WGS sequence"/>
</dbReference>
<keyword evidence="6" id="KW-0175">Coiled coil</keyword>
<comment type="subcellular location">
    <subcellularLocation>
        <location evidence="1">Membrane</location>
    </subcellularLocation>
</comment>
<dbReference type="GO" id="GO:0012505">
    <property type="term" value="C:endomembrane system"/>
    <property type="evidence" value="ECO:0007669"/>
    <property type="project" value="TreeGrafter"/>
</dbReference>
<evidence type="ECO:0000256" key="1">
    <source>
        <dbReference type="ARBA" id="ARBA00004370"/>
    </source>
</evidence>
<dbReference type="OrthoDB" id="515155at2759"/>
<dbReference type="PANTHER" id="PTHR33966">
    <property type="entry name" value="PROTEIN ODR-4 HOMOLOG"/>
    <property type="match status" value="1"/>
</dbReference>
<feature type="coiled-coil region" evidence="6">
    <location>
        <begin position="228"/>
        <end position="263"/>
    </location>
</feature>
<dbReference type="GO" id="GO:0016020">
    <property type="term" value="C:membrane"/>
    <property type="evidence" value="ECO:0007669"/>
    <property type="project" value="UniProtKB-SubCell"/>
</dbReference>
<proteinExistence type="inferred from homology"/>
<dbReference type="PANTHER" id="PTHR33966:SF1">
    <property type="entry name" value="PROTEIN ODR-4 HOMOLOG"/>
    <property type="match status" value="1"/>
</dbReference>
<evidence type="ECO:0000256" key="6">
    <source>
        <dbReference type="SAM" id="Coils"/>
    </source>
</evidence>
<evidence type="ECO:0000256" key="7">
    <source>
        <dbReference type="SAM" id="Phobius"/>
    </source>
</evidence>
<keyword evidence="5 7" id="KW-0472">Membrane</keyword>
<evidence type="ECO:0000256" key="3">
    <source>
        <dbReference type="ARBA" id="ARBA00022692"/>
    </source>
</evidence>
<comment type="similarity">
    <text evidence="2">Belongs to the ODR-4 family.</text>
</comment>
<feature type="transmembrane region" description="Helical" evidence="7">
    <location>
        <begin position="384"/>
        <end position="405"/>
    </location>
</feature>